<organism evidence="2 3">
    <name type="scientific">Niabella digestorum</name>
    <dbReference type="NCBI Taxonomy" id="3117701"/>
    <lineage>
        <taxon>Bacteria</taxon>
        <taxon>Pseudomonadati</taxon>
        <taxon>Bacteroidota</taxon>
        <taxon>Chitinophagia</taxon>
        <taxon>Chitinophagales</taxon>
        <taxon>Chitinophagaceae</taxon>
        <taxon>Niabella</taxon>
    </lineage>
</organism>
<dbReference type="InterPro" id="IPR018490">
    <property type="entry name" value="cNMP-bd_dom_sf"/>
</dbReference>
<dbReference type="RefSeq" id="WP_330975605.1">
    <property type="nucleotide sequence ID" value="NZ_JAZGLY010000009.1"/>
</dbReference>
<protein>
    <submittedName>
        <fullName evidence="2">Crp/Fnr family transcriptional regulator</fullName>
    </submittedName>
</protein>
<name>A0ABU7RJK8_9BACT</name>
<dbReference type="PROSITE" id="PS50042">
    <property type="entry name" value="CNMP_BINDING_3"/>
    <property type="match status" value="1"/>
</dbReference>
<evidence type="ECO:0000313" key="2">
    <source>
        <dbReference type="EMBL" id="MEE6188199.1"/>
    </source>
</evidence>
<proteinExistence type="predicted"/>
<reference evidence="2 3" key="1">
    <citation type="submission" date="2024-01" db="EMBL/GenBank/DDBJ databases">
        <title>Niabella digestum sp. nov., isolated from waste digestion system.</title>
        <authorList>
            <person name="Zhang L."/>
        </authorList>
    </citation>
    <scope>NUCLEOTIDE SEQUENCE [LARGE SCALE GENOMIC DNA]</scope>
    <source>
        <strain evidence="2 3">A18</strain>
    </source>
</reference>
<dbReference type="EMBL" id="JAZGLY010000009">
    <property type="protein sequence ID" value="MEE6188199.1"/>
    <property type="molecule type" value="Genomic_DNA"/>
</dbReference>
<dbReference type="CDD" id="cd00038">
    <property type="entry name" value="CAP_ED"/>
    <property type="match status" value="1"/>
</dbReference>
<dbReference type="Pfam" id="PF00027">
    <property type="entry name" value="cNMP_binding"/>
    <property type="match status" value="1"/>
</dbReference>
<evidence type="ECO:0000313" key="3">
    <source>
        <dbReference type="Proteomes" id="UP001357452"/>
    </source>
</evidence>
<dbReference type="SMART" id="SM00100">
    <property type="entry name" value="cNMP"/>
    <property type="match status" value="1"/>
</dbReference>
<evidence type="ECO:0000259" key="1">
    <source>
        <dbReference type="PROSITE" id="PS50042"/>
    </source>
</evidence>
<feature type="domain" description="Cyclic nucleotide-binding" evidence="1">
    <location>
        <begin position="15"/>
        <end position="136"/>
    </location>
</feature>
<dbReference type="Gene3D" id="2.60.120.10">
    <property type="entry name" value="Jelly Rolls"/>
    <property type="match status" value="1"/>
</dbReference>
<dbReference type="SUPFAM" id="SSF51206">
    <property type="entry name" value="cAMP-binding domain-like"/>
    <property type="match status" value="1"/>
</dbReference>
<dbReference type="InterPro" id="IPR000595">
    <property type="entry name" value="cNMP-bd_dom"/>
</dbReference>
<dbReference type="Proteomes" id="UP001357452">
    <property type="component" value="Unassembled WGS sequence"/>
</dbReference>
<gene>
    <name evidence="2" type="ORF">V2H41_13040</name>
</gene>
<dbReference type="InterPro" id="IPR014710">
    <property type="entry name" value="RmlC-like_jellyroll"/>
</dbReference>
<accession>A0ABU7RJK8</accession>
<sequence length="195" mass="22877">MIDFIISKFTEKINAFYPISKESLQTLLDISKVFQLKKQETLIQQGFVARYFSFLYSGYMVAYITDDKGKTYNKNIFVEGDWVGSMVSAITRKPSEFTLKCITDCVLLSLPYNKFRELVFEKDDLKRFYIHYLEKNWVIDKEKREVSIVMEDAATRYKRLLSAHPQIEQYVPLQDIASHLGITPTQLSRIRSAKR</sequence>
<comment type="caution">
    <text evidence="2">The sequence shown here is derived from an EMBL/GenBank/DDBJ whole genome shotgun (WGS) entry which is preliminary data.</text>
</comment>
<keyword evidence="3" id="KW-1185">Reference proteome</keyword>